<name>A0A7C1ZFX6_9GAMM</name>
<dbReference type="Gene3D" id="3.30.450.20">
    <property type="entry name" value="PAS domain"/>
    <property type="match status" value="1"/>
</dbReference>
<dbReference type="SUPFAM" id="SSF53850">
    <property type="entry name" value="Periplasmic binding protein-like II"/>
    <property type="match status" value="1"/>
</dbReference>
<dbReference type="SMART" id="SM00387">
    <property type="entry name" value="HATPase_c"/>
    <property type="match status" value="1"/>
</dbReference>
<dbReference type="InterPro" id="IPR036890">
    <property type="entry name" value="HATPase_C_sf"/>
</dbReference>
<keyword evidence="4" id="KW-0808">Transferase</keyword>
<feature type="transmembrane region" description="Helical" evidence="7">
    <location>
        <begin position="323"/>
        <end position="343"/>
    </location>
</feature>
<dbReference type="Gene3D" id="3.40.190.10">
    <property type="entry name" value="Periplasmic binding protein-like II"/>
    <property type="match status" value="2"/>
</dbReference>
<dbReference type="InterPro" id="IPR001789">
    <property type="entry name" value="Sig_transdc_resp-reg_receiver"/>
</dbReference>
<dbReference type="InterPro" id="IPR036097">
    <property type="entry name" value="HisK_dim/P_sf"/>
</dbReference>
<dbReference type="SUPFAM" id="SSF55785">
    <property type="entry name" value="PYP-like sensor domain (PAS domain)"/>
    <property type="match status" value="1"/>
</dbReference>
<dbReference type="InterPro" id="IPR011006">
    <property type="entry name" value="CheY-like_superfamily"/>
</dbReference>
<dbReference type="SUPFAM" id="SSF52172">
    <property type="entry name" value="CheY-like"/>
    <property type="match status" value="1"/>
</dbReference>
<comment type="catalytic activity">
    <reaction evidence="1">
        <text>ATP + protein L-histidine = ADP + protein N-phospho-L-histidine.</text>
        <dbReference type="EC" id="2.7.13.3"/>
    </reaction>
</comment>
<dbReference type="PROSITE" id="PS50109">
    <property type="entry name" value="HIS_KIN"/>
    <property type="match status" value="1"/>
</dbReference>
<sequence length="894" mass="100836">MTYRFLLLFFLLLLSGYAQAEQQSRALSPVKIQLQWKHQFQFAGIYAAKEKGFYRQAGLDVEIINGVTHPFDEVESGEVAFGLSGSGLIVEYMKGRPFIALGATFQQSPYIWLVRADSGIYSVADFKDRTVTHQSFSDDLTAIFLKQNVNLNTINFVNSTGSDLESLLSGNVDGITAYASNEPFLMQQHGVPYRIISPHDYGINFYSDVLFTSKQFLKNNPETVAAFRDATYKGWRYAINNQEELINLVLEKYNPQHKSAEHLRYEAEALFKLSLYPTVDFGHMSENRWQQIAAIYEDLGVYAGIKNLDNFIYNPNEDNTFTLRWLAISLAILTFSLIIFYIFRHRNTRYLREKIEQQTRSLQEELDKRLLLEAKATQESLRLQTLLDNTVDSVITINSQGTIENFNKGSVELFGYSAEEIIGQNIIVLMPEKYRDMHKLGMARFLSTAESRIMGQSVQLEGLHQQGHSFPIEMKISHFIWEGHHLFTSIARDISKQKAEQALLLKAKQEADLANKAKSDFLSAISHELRTPLNGILGFSQLLLADKQHPLSSEHVTPVEQIIHSGEHLLSLIDDMLELAKIDAGSISIVKKHFPIQQLIDDCMPLLQPLADEYDVNILTPDVDNTIVIADFTRLKQVFINLISTAIKYNHAGGKVNIQFSSLKSEGMLKVTIMDTGTGIATEKQADVFTSSTPLDDSYRDIQASGMGLGLSLRLIEAMGCKLDFVDTDRQGSVFWIQIPLSGHKKPDEIDSNPYLDSRLPAATELPTARKSDVSKKRVMYIEDNPANTRLIELFFSRYPNVHFSSYETAEDGLKMVEQHRPDVILMDIHLPGMSGIEAAQLIKNNPINADIAIIALTAAAMKENIDAAENIFDDYITKPVDFTLLTTSLKSYL</sequence>
<dbReference type="AlphaFoldDB" id="A0A7C1ZFX6"/>
<dbReference type="InterPro" id="IPR015168">
    <property type="entry name" value="SsuA/THI5"/>
</dbReference>
<protein>
    <recommendedName>
        <fullName evidence="2">histidine kinase</fullName>
        <ecNumber evidence="2">2.7.13.3</ecNumber>
    </recommendedName>
</protein>
<dbReference type="Gene3D" id="3.30.565.10">
    <property type="entry name" value="Histidine kinase-like ATPase, C-terminal domain"/>
    <property type="match status" value="1"/>
</dbReference>
<feature type="domain" description="Response regulatory" evidence="10">
    <location>
        <begin position="778"/>
        <end position="894"/>
    </location>
</feature>
<evidence type="ECO:0000259" key="10">
    <source>
        <dbReference type="PROSITE" id="PS50110"/>
    </source>
</evidence>
<dbReference type="InterPro" id="IPR004358">
    <property type="entry name" value="Sig_transdc_His_kin-like_C"/>
</dbReference>
<dbReference type="Gene3D" id="1.10.287.130">
    <property type="match status" value="1"/>
</dbReference>
<evidence type="ECO:0000256" key="3">
    <source>
        <dbReference type="ARBA" id="ARBA00022553"/>
    </source>
</evidence>
<keyword evidence="7" id="KW-0472">Membrane</keyword>
<dbReference type="PROSITE" id="PS50112">
    <property type="entry name" value="PAS"/>
    <property type="match status" value="1"/>
</dbReference>
<keyword evidence="8" id="KW-0732">Signal</keyword>
<dbReference type="PRINTS" id="PR00344">
    <property type="entry name" value="BCTRLSENSOR"/>
</dbReference>
<dbReference type="NCBIfam" id="TIGR00229">
    <property type="entry name" value="sensory_box"/>
    <property type="match status" value="1"/>
</dbReference>
<dbReference type="InterPro" id="IPR000014">
    <property type="entry name" value="PAS"/>
</dbReference>
<dbReference type="PANTHER" id="PTHR43047:SF64">
    <property type="entry name" value="HISTIDINE KINASE CONTAINING CHEY-HOMOLOGOUS RECEIVER DOMAIN AND PAS DOMAIN-RELATED"/>
    <property type="match status" value="1"/>
</dbReference>
<dbReference type="SMART" id="SM00091">
    <property type="entry name" value="PAS"/>
    <property type="match status" value="1"/>
</dbReference>
<dbReference type="CDD" id="cd00130">
    <property type="entry name" value="PAS"/>
    <property type="match status" value="1"/>
</dbReference>
<evidence type="ECO:0000256" key="4">
    <source>
        <dbReference type="ARBA" id="ARBA00022679"/>
    </source>
</evidence>
<dbReference type="Gene3D" id="3.40.50.2300">
    <property type="match status" value="1"/>
</dbReference>
<comment type="caution">
    <text evidence="12">The sequence shown here is derived from an EMBL/GenBank/DDBJ whole genome shotgun (WGS) entry which is preliminary data.</text>
</comment>
<feature type="chain" id="PRO_5027841551" description="histidine kinase" evidence="8">
    <location>
        <begin position="21"/>
        <end position="894"/>
    </location>
</feature>
<dbReference type="Pfam" id="PF00512">
    <property type="entry name" value="HisKA"/>
    <property type="match status" value="1"/>
</dbReference>
<evidence type="ECO:0000256" key="1">
    <source>
        <dbReference type="ARBA" id="ARBA00000085"/>
    </source>
</evidence>
<evidence type="ECO:0000259" key="9">
    <source>
        <dbReference type="PROSITE" id="PS50109"/>
    </source>
</evidence>
<dbReference type="SUPFAM" id="SSF55874">
    <property type="entry name" value="ATPase domain of HSP90 chaperone/DNA topoisomerase II/histidine kinase"/>
    <property type="match status" value="1"/>
</dbReference>
<keyword evidence="5" id="KW-0418">Kinase</keyword>
<feature type="domain" description="Histidine kinase" evidence="9">
    <location>
        <begin position="524"/>
        <end position="743"/>
    </location>
</feature>
<dbReference type="GO" id="GO:0000155">
    <property type="term" value="F:phosphorelay sensor kinase activity"/>
    <property type="evidence" value="ECO:0007669"/>
    <property type="project" value="InterPro"/>
</dbReference>
<dbReference type="EC" id="2.7.13.3" evidence="2"/>
<dbReference type="EMBL" id="DRHY01000031">
    <property type="protein sequence ID" value="HEC72988.1"/>
    <property type="molecule type" value="Genomic_DNA"/>
</dbReference>
<dbReference type="InterPro" id="IPR035965">
    <property type="entry name" value="PAS-like_dom_sf"/>
</dbReference>
<evidence type="ECO:0000256" key="2">
    <source>
        <dbReference type="ARBA" id="ARBA00012438"/>
    </source>
</evidence>
<gene>
    <name evidence="12" type="ORF">ENI26_01300</name>
</gene>
<dbReference type="Pfam" id="PF09084">
    <property type="entry name" value="NMT1"/>
    <property type="match status" value="1"/>
</dbReference>
<keyword evidence="3 6" id="KW-0597">Phosphoprotein</keyword>
<dbReference type="GO" id="GO:0006355">
    <property type="term" value="P:regulation of DNA-templated transcription"/>
    <property type="evidence" value="ECO:0007669"/>
    <property type="project" value="InterPro"/>
</dbReference>
<dbReference type="CDD" id="cd00082">
    <property type="entry name" value="HisKA"/>
    <property type="match status" value="1"/>
</dbReference>
<dbReference type="SUPFAM" id="SSF47384">
    <property type="entry name" value="Homodimeric domain of signal transducing histidine kinase"/>
    <property type="match status" value="1"/>
</dbReference>
<dbReference type="Proteomes" id="UP000886384">
    <property type="component" value="Unassembled WGS sequence"/>
</dbReference>
<evidence type="ECO:0000256" key="8">
    <source>
        <dbReference type="SAM" id="SignalP"/>
    </source>
</evidence>
<evidence type="ECO:0000256" key="7">
    <source>
        <dbReference type="SAM" id="Phobius"/>
    </source>
</evidence>
<accession>A0A7C1ZFX6</accession>
<dbReference type="PROSITE" id="PS50110">
    <property type="entry name" value="RESPONSE_REGULATORY"/>
    <property type="match status" value="1"/>
</dbReference>
<evidence type="ECO:0000256" key="6">
    <source>
        <dbReference type="PROSITE-ProRule" id="PRU00169"/>
    </source>
</evidence>
<dbReference type="InterPro" id="IPR003594">
    <property type="entry name" value="HATPase_dom"/>
</dbReference>
<evidence type="ECO:0000313" key="12">
    <source>
        <dbReference type="EMBL" id="HEC72988.1"/>
    </source>
</evidence>
<feature type="signal peptide" evidence="8">
    <location>
        <begin position="1"/>
        <end position="20"/>
    </location>
</feature>
<organism evidence="12">
    <name type="scientific">Methylophaga aminisulfidivorans</name>
    <dbReference type="NCBI Taxonomy" id="230105"/>
    <lineage>
        <taxon>Bacteria</taxon>
        <taxon>Pseudomonadati</taxon>
        <taxon>Pseudomonadota</taxon>
        <taxon>Gammaproteobacteria</taxon>
        <taxon>Thiotrichales</taxon>
        <taxon>Piscirickettsiaceae</taxon>
        <taxon>Methylophaga</taxon>
    </lineage>
</organism>
<dbReference type="SMART" id="SM00388">
    <property type="entry name" value="HisKA"/>
    <property type="match status" value="1"/>
</dbReference>
<feature type="domain" description="PAS" evidence="11">
    <location>
        <begin position="379"/>
        <end position="449"/>
    </location>
</feature>
<dbReference type="Pfam" id="PF02518">
    <property type="entry name" value="HATPase_c"/>
    <property type="match status" value="1"/>
</dbReference>
<keyword evidence="7" id="KW-1133">Transmembrane helix</keyword>
<dbReference type="PANTHER" id="PTHR43047">
    <property type="entry name" value="TWO-COMPONENT HISTIDINE PROTEIN KINASE"/>
    <property type="match status" value="1"/>
</dbReference>
<proteinExistence type="predicted"/>
<dbReference type="InterPro" id="IPR003661">
    <property type="entry name" value="HisK_dim/P_dom"/>
</dbReference>
<dbReference type="Pfam" id="PF00072">
    <property type="entry name" value="Response_reg"/>
    <property type="match status" value="1"/>
</dbReference>
<feature type="modified residue" description="4-aspartylphosphate" evidence="6">
    <location>
        <position position="828"/>
    </location>
</feature>
<dbReference type="InterPro" id="IPR005467">
    <property type="entry name" value="His_kinase_dom"/>
</dbReference>
<dbReference type="SMART" id="SM00448">
    <property type="entry name" value="REC"/>
    <property type="match status" value="1"/>
</dbReference>
<evidence type="ECO:0000259" key="11">
    <source>
        <dbReference type="PROSITE" id="PS50112"/>
    </source>
</evidence>
<keyword evidence="7" id="KW-0812">Transmembrane</keyword>
<evidence type="ECO:0000256" key="5">
    <source>
        <dbReference type="ARBA" id="ARBA00022777"/>
    </source>
</evidence>
<dbReference type="InterPro" id="IPR013767">
    <property type="entry name" value="PAS_fold"/>
</dbReference>
<dbReference type="Pfam" id="PF00989">
    <property type="entry name" value="PAS"/>
    <property type="match status" value="1"/>
</dbReference>
<reference evidence="12" key="1">
    <citation type="journal article" date="2020" name="mSystems">
        <title>Genome- and Community-Level Interaction Insights into Carbon Utilization and Element Cycling Functions of Hydrothermarchaeota in Hydrothermal Sediment.</title>
        <authorList>
            <person name="Zhou Z."/>
            <person name="Liu Y."/>
            <person name="Xu W."/>
            <person name="Pan J."/>
            <person name="Luo Z.H."/>
            <person name="Li M."/>
        </authorList>
    </citation>
    <scope>NUCLEOTIDE SEQUENCE [LARGE SCALE GENOMIC DNA]</scope>
    <source>
        <strain evidence="12">HyVt-380</strain>
    </source>
</reference>